<evidence type="ECO:0000256" key="1">
    <source>
        <dbReference type="ARBA" id="ARBA00004651"/>
    </source>
</evidence>
<feature type="compositionally biased region" description="Polar residues" evidence="11">
    <location>
        <begin position="283"/>
        <end position="295"/>
    </location>
</feature>
<feature type="region of interest" description="Disordered" evidence="11">
    <location>
        <begin position="1512"/>
        <end position="1565"/>
    </location>
</feature>
<feature type="compositionally biased region" description="Basic and acidic residues" evidence="11">
    <location>
        <begin position="391"/>
        <end position="400"/>
    </location>
</feature>
<feature type="region of interest" description="Disordered" evidence="11">
    <location>
        <begin position="804"/>
        <end position="885"/>
    </location>
</feature>
<evidence type="ECO:0000256" key="10">
    <source>
        <dbReference type="ARBA" id="ARBA00023303"/>
    </source>
</evidence>
<feature type="transmembrane region" description="Helical" evidence="12">
    <location>
        <begin position="970"/>
        <end position="989"/>
    </location>
</feature>
<evidence type="ECO:0000256" key="8">
    <source>
        <dbReference type="ARBA" id="ARBA00023065"/>
    </source>
</evidence>
<feature type="region of interest" description="Disordered" evidence="11">
    <location>
        <begin position="1000"/>
        <end position="1031"/>
    </location>
</feature>
<evidence type="ECO:0000313" key="13">
    <source>
        <dbReference type="EMBL" id="KAI8033943.1"/>
    </source>
</evidence>
<feature type="transmembrane region" description="Helical" evidence="12">
    <location>
        <begin position="1379"/>
        <end position="1400"/>
    </location>
</feature>
<evidence type="ECO:0000313" key="14">
    <source>
        <dbReference type="Proteomes" id="UP001059596"/>
    </source>
</evidence>
<feature type="compositionally biased region" description="Polar residues" evidence="11">
    <location>
        <begin position="809"/>
        <end position="833"/>
    </location>
</feature>
<feature type="region of interest" description="Disordered" evidence="11">
    <location>
        <begin position="49"/>
        <end position="120"/>
    </location>
</feature>
<feature type="region of interest" description="Disordered" evidence="11">
    <location>
        <begin position="134"/>
        <end position="773"/>
    </location>
</feature>
<keyword evidence="4" id="KW-1003">Cell membrane</keyword>
<feature type="compositionally biased region" description="Basic residues" evidence="11">
    <location>
        <begin position="720"/>
        <end position="743"/>
    </location>
</feature>
<dbReference type="EMBL" id="JAMKOV010000089">
    <property type="protein sequence ID" value="KAI8033943.1"/>
    <property type="molecule type" value="Genomic_DNA"/>
</dbReference>
<dbReference type="PANTHER" id="PTHR21522:SF61">
    <property type="entry name" value="PROTON CHANNEL OTOPLC"/>
    <property type="match status" value="1"/>
</dbReference>
<feature type="compositionally biased region" description="Pro residues" evidence="11">
    <location>
        <begin position="273"/>
        <end position="282"/>
    </location>
</feature>
<feature type="transmembrane region" description="Helical" evidence="12">
    <location>
        <begin position="1124"/>
        <end position="1146"/>
    </location>
</feature>
<feature type="compositionally biased region" description="Low complexity" evidence="11">
    <location>
        <begin position="503"/>
        <end position="532"/>
    </location>
</feature>
<feature type="compositionally biased region" description="Pro residues" evidence="11">
    <location>
        <begin position="602"/>
        <end position="614"/>
    </location>
</feature>
<evidence type="ECO:0000256" key="7">
    <source>
        <dbReference type="ARBA" id="ARBA00022989"/>
    </source>
</evidence>
<comment type="similarity">
    <text evidence="2">Belongs to the otopetrin family.</text>
</comment>
<dbReference type="Pfam" id="PF03189">
    <property type="entry name" value="Otopetrin"/>
    <property type="match status" value="1"/>
</dbReference>
<feature type="compositionally biased region" description="Low complexity" evidence="11">
    <location>
        <begin position="139"/>
        <end position="148"/>
    </location>
</feature>
<feature type="compositionally biased region" description="Polar residues" evidence="11">
    <location>
        <begin position="406"/>
        <end position="420"/>
    </location>
</feature>
<feature type="transmembrane region" description="Helical" evidence="12">
    <location>
        <begin position="1450"/>
        <end position="1472"/>
    </location>
</feature>
<reference evidence="13" key="1">
    <citation type="journal article" date="2023" name="Genome Biol. Evol.">
        <title>Long-read-based Genome Assembly of Drosophila gunungcola Reveals Fewer Chemosensory Genes in Flower-breeding Species.</title>
        <authorList>
            <person name="Negi A."/>
            <person name="Liao B.Y."/>
            <person name="Yeh S.D."/>
        </authorList>
    </citation>
    <scope>NUCLEOTIDE SEQUENCE</scope>
    <source>
        <strain evidence="13">Sukarami</strain>
    </source>
</reference>
<organism evidence="13 14">
    <name type="scientific">Drosophila gunungcola</name>
    <name type="common">fruit fly</name>
    <dbReference type="NCBI Taxonomy" id="103775"/>
    <lineage>
        <taxon>Eukaryota</taxon>
        <taxon>Metazoa</taxon>
        <taxon>Ecdysozoa</taxon>
        <taxon>Arthropoda</taxon>
        <taxon>Hexapoda</taxon>
        <taxon>Insecta</taxon>
        <taxon>Pterygota</taxon>
        <taxon>Neoptera</taxon>
        <taxon>Endopterygota</taxon>
        <taxon>Diptera</taxon>
        <taxon>Brachycera</taxon>
        <taxon>Muscomorpha</taxon>
        <taxon>Ephydroidea</taxon>
        <taxon>Drosophilidae</taxon>
        <taxon>Drosophila</taxon>
        <taxon>Sophophora</taxon>
    </lineage>
</organism>
<keyword evidence="7 12" id="KW-1133">Transmembrane helix</keyword>
<feature type="compositionally biased region" description="Gly residues" evidence="11">
    <location>
        <begin position="855"/>
        <end position="864"/>
    </location>
</feature>
<keyword evidence="10" id="KW-0407">Ion channel</keyword>
<dbReference type="GO" id="GO:0005886">
    <property type="term" value="C:plasma membrane"/>
    <property type="evidence" value="ECO:0007669"/>
    <property type="project" value="UniProtKB-SubCell"/>
</dbReference>
<feature type="transmembrane region" description="Helical" evidence="12">
    <location>
        <begin position="1219"/>
        <end position="1239"/>
    </location>
</feature>
<feature type="transmembrane region" description="Helical" evidence="12">
    <location>
        <begin position="1278"/>
        <end position="1299"/>
    </location>
</feature>
<evidence type="ECO:0008006" key="15">
    <source>
        <dbReference type="Google" id="ProtNLM"/>
    </source>
</evidence>
<feature type="compositionally biased region" description="Low complexity" evidence="11">
    <location>
        <begin position="297"/>
        <end position="306"/>
    </location>
</feature>
<feature type="compositionally biased region" description="Pro residues" evidence="11">
    <location>
        <begin position="307"/>
        <end position="318"/>
    </location>
</feature>
<gene>
    <name evidence="13" type="ORF">M5D96_013275</name>
</gene>
<dbReference type="Proteomes" id="UP001059596">
    <property type="component" value="Unassembled WGS sequence"/>
</dbReference>
<evidence type="ECO:0000256" key="2">
    <source>
        <dbReference type="ARBA" id="ARBA00006513"/>
    </source>
</evidence>
<feature type="transmembrane region" description="Helical" evidence="12">
    <location>
        <begin position="1093"/>
        <end position="1112"/>
    </location>
</feature>
<feature type="compositionally biased region" description="Acidic residues" evidence="11">
    <location>
        <begin position="220"/>
        <end position="230"/>
    </location>
</feature>
<feature type="compositionally biased region" description="Polar residues" evidence="11">
    <location>
        <begin position="557"/>
        <end position="575"/>
    </location>
</feature>
<keyword evidence="9 12" id="KW-0472">Membrane</keyword>
<feature type="compositionally biased region" description="Polar residues" evidence="11">
    <location>
        <begin position="473"/>
        <end position="497"/>
    </location>
</feature>
<keyword evidence="8" id="KW-0406">Ion transport</keyword>
<feature type="compositionally biased region" description="Pro residues" evidence="11">
    <location>
        <begin position="354"/>
        <end position="368"/>
    </location>
</feature>
<feature type="compositionally biased region" description="Acidic residues" evidence="11">
    <location>
        <begin position="242"/>
        <end position="270"/>
    </location>
</feature>
<dbReference type="GO" id="GO:0015252">
    <property type="term" value="F:proton channel activity"/>
    <property type="evidence" value="ECO:0007669"/>
    <property type="project" value="InterPro"/>
</dbReference>
<feature type="compositionally biased region" description="Low complexity" evidence="11">
    <location>
        <begin position="690"/>
        <end position="708"/>
    </location>
</feature>
<evidence type="ECO:0000256" key="5">
    <source>
        <dbReference type="ARBA" id="ARBA00022692"/>
    </source>
</evidence>
<dbReference type="InterPro" id="IPR004878">
    <property type="entry name" value="Otopetrin"/>
</dbReference>
<keyword evidence="5 12" id="KW-0812">Transmembrane</keyword>
<keyword evidence="14" id="KW-1185">Reference proteome</keyword>
<protein>
    <recommendedName>
        <fullName evidence="15">Otopetrin-2</fullName>
    </recommendedName>
</protein>
<proteinExistence type="inferred from homology"/>
<dbReference type="PANTHER" id="PTHR21522">
    <property type="entry name" value="PROTON CHANNEL OTOP"/>
    <property type="match status" value="1"/>
</dbReference>
<keyword evidence="3" id="KW-0813">Transport</keyword>
<feature type="compositionally biased region" description="Gly residues" evidence="11">
    <location>
        <begin position="1519"/>
        <end position="1549"/>
    </location>
</feature>
<evidence type="ECO:0000256" key="6">
    <source>
        <dbReference type="ARBA" id="ARBA00022781"/>
    </source>
</evidence>
<evidence type="ECO:0000256" key="9">
    <source>
        <dbReference type="ARBA" id="ARBA00023136"/>
    </source>
</evidence>
<feature type="transmembrane region" description="Helical" evidence="12">
    <location>
        <begin position="1350"/>
        <end position="1373"/>
    </location>
</feature>
<feature type="compositionally biased region" description="Low complexity" evidence="11">
    <location>
        <begin position="1550"/>
        <end position="1559"/>
    </location>
</feature>
<feature type="transmembrane region" description="Helical" evidence="12">
    <location>
        <begin position="1054"/>
        <end position="1073"/>
    </location>
</feature>
<name>A0A9P9YBT6_9MUSC</name>
<feature type="compositionally biased region" description="Acidic residues" evidence="11">
    <location>
        <begin position="446"/>
        <end position="458"/>
    </location>
</feature>
<accession>A0A9P9YBT6</accession>
<feature type="compositionally biased region" description="Acidic residues" evidence="11">
    <location>
        <begin position="165"/>
        <end position="178"/>
    </location>
</feature>
<evidence type="ECO:0000256" key="12">
    <source>
        <dbReference type="SAM" id="Phobius"/>
    </source>
</evidence>
<evidence type="ECO:0000256" key="4">
    <source>
        <dbReference type="ARBA" id="ARBA00022475"/>
    </source>
</evidence>
<comment type="caution">
    <text evidence="13">The sequence shown here is derived from an EMBL/GenBank/DDBJ whole genome shotgun (WGS) entry which is preliminary data.</text>
</comment>
<feature type="non-terminal residue" evidence="13">
    <location>
        <position position="1"/>
    </location>
</feature>
<feature type="compositionally biased region" description="Basic and acidic residues" evidence="11">
    <location>
        <begin position="459"/>
        <end position="472"/>
    </location>
</feature>
<feature type="compositionally biased region" description="Polar residues" evidence="11">
    <location>
        <begin position="1000"/>
        <end position="1013"/>
    </location>
</feature>
<comment type="subcellular location">
    <subcellularLocation>
        <location evidence="1">Cell membrane</location>
        <topology evidence="1">Multi-pass membrane protein</topology>
    </subcellularLocation>
</comment>
<feature type="compositionally biased region" description="Acidic residues" evidence="11">
    <location>
        <begin position="372"/>
        <end position="383"/>
    </location>
</feature>
<feature type="compositionally biased region" description="Low complexity" evidence="11">
    <location>
        <begin position="865"/>
        <end position="885"/>
    </location>
</feature>
<evidence type="ECO:0000256" key="3">
    <source>
        <dbReference type="ARBA" id="ARBA00022448"/>
    </source>
</evidence>
<evidence type="ECO:0000256" key="11">
    <source>
        <dbReference type="SAM" id="MobiDB-lite"/>
    </source>
</evidence>
<feature type="transmembrane region" description="Helical" evidence="12">
    <location>
        <begin position="1421"/>
        <end position="1438"/>
    </location>
</feature>
<feature type="compositionally biased region" description="Low complexity" evidence="11">
    <location>
        <begin position="647"/>
        <end position="676"/>
    </location>
</feature>
<sequence>RLWRSSDKFDVGSEFKLGALLFVPSFPPEQESQLVGFVHVKRAQVRAFTEQPEQQAPEQDDQCASEMDSSPDLSLKLRRGSSDSRDNFYMDFAQGIDSDIEEVDNTANPEAVAVPPPPLPTVSLAEEVLLLVAPPPPSLLGQPLPTLTETDDIPPTPTPPPQQKDEEEEEQEEEDQADQEQGARAAPSPPGSPINSVLELELIPPPPLSPMEDAGLRTDDDGEETDDAEEVVAIPPPQAMLDDVDNPEGEQEEEPEESAKEEDEEEEDDDKSTPPPPLPPLPSNLSYVQGHNLGQVTPPLTKSPSNSPSPPVTPPPCPELNISRMVSPPAQHISQIPPLTPSDESEGEAESQPNSPPPRLEAEQPPPGMEHDDPDPDPEDQQPEPEPVSGAREDYSRSLDNEDESTTITTPPSNGYSASSIIAPPPENFAELEEDRGFIPPPPLEQEPEEEEEEEEELTKETDEISVDRESLQDQAGDSISSPRPASILTGSISTSVGGAGGSPKPESRGPSRSGSQRSQLRSGSQQGSLPGSRGGSRIGSRTGSVASAQAAGVLSPQASLKSQTSIRSQGQHTAARSPVGSIKSGSQRVQSPPAGEGAPAMPSPPLMRSPPPELARQMHSPPRITTPPRVCSPPLVSSPPKLAESAAAAVGVAAGVKEQISSSSSTAEPPEASKPSKPPIATVSYQDEQQQQAPKPPAAATAAATAAVVTSQPRSHFTSSHHHYHLPHQFQHPHHQNHHTHSVRVPTPTVPSSYAPPPPPGDSGSSSSPGDRRRLFMAAVPPIATSSSLMTASAEPAVAISPGRVSARSGSQHHVTIDESSLPSHRGSNIVQETPGPSGLIIGGGDGDGDRDIGGGGGGGGGDSSDPPSSPGGSSSQPGALSGSQADGQLELMYHSHQLTNYPVLPAIKRTHRPSFVYPPMPRVKAGDALATLFSALYGKLLVVMGIAFPMAEVISTYIPPSFYEVYYLYLYIGSMIFLFFMYATLLWGRPKLPVPIATSPNKSTTKASGTDSMDESDTDSNSVHHRLPPAIPVRRPSLLAPLGRRDAHYGSFYLRMGAVAFGIGSMIYSGLEFGQYFELNPDTKCHNVLLALTPATRMAFIFIQMYFIFLNNEQIKVYRYKIIARFGLMHMIGTNLAVWLNVLIQETKHEILTFYNPENRTLRISHRIPGHSRGHAIVQHDPTAHLRVPRGLKGPYQIFECRRTNIIGTLVQDASPFLFPCTIEYSLICAAILYVMWRSISRPQTPTPQRPDMISSPMKRSPHHYSVDCARAHKGLFVGILILVLTIISLIIFFVLISRPEFVALAVTEVTICELLIYGTATIATLVGMIQIRHLQYDAYRSFSLDDILLVGAQTGSFLYNIFTVIAGHFTLRSDDMLVPINALASIVQTACQTMFILDASRRQAVSPEHLRKKPGREIVTFMLVVNLAMWAISTLEKSRAESHPIQLNFYGLWAWTIITHVSMPLAIFYRFHSTSIAQQQQFCEDLKTNLSYCYCSTTLAGGELETVEEVESGESNSGGSGGGSGEAVAAGSGGGSGEAGAAGSGGAADEQQQGGDSSCGLRAPIRALSPQSLNTEKAFCPVYVINGE</sequence>
<keyword evidence="6" id="KW-0375">Hydrogen ion transport</keyword>
<feature type="transmembrane region" description="Helical" evidence="12">
    <location>
        <begin position="1305"/>
        <end position="1329"/>
    </location>
</feature>